<reference evidence="2" key="1">
    <citation type="journal article" date="2021" name="J Fungi (Basel)">
        <title>Virulence traits and population genomics of the black yeast Aureobasidium melanogenum.</title>
        <authorList>
            <person name="Cernosa A."/>
            <person name="Sun X."/>
            <person name="Gostincar C."/>
            <person name="Fang C."/>
            <person name="Gunde-Cimerman N."/>
            <person name="Song Z."/>
        </authorList>
    </citation>
    <scope>NUCLEOTIDE SEQUENCE</scope>
    <source>
        <strain evidence="2">EXF-9298</strain>
    </source>
</reference>
<reference evidence="2" key="2">
    <citation type="submission" date="2021-08" db="EMBL/GenBank/DDBJ databases">
        <authorList>
            <person name="Gostincar C."/>
            <person name="Sun X."/>
            <person name="Song Z."/>
            <person name="Gunde-Cimerman N."/>
        </authorList>
    </citation>
    <scope>NUCLEOTIDE SEQUENCE</scope>
    <source>
        <strain evidence="2">EXF-9298</strain>
    </source>
</reference>
<name>A0A9P8FNY0_AURME</name>
<sequence length="141" mass="15286">MKSIIIAAMLTTLVAAVPPPLASSDQPATGLAVGNQIADATNQASDKGPCYKQCKSHCLKIWAIGTWPWPITWPFVIWRCVHKCNKECKYENDNGYAGDDADDDNGNKDAILDFASILQANGTTGVDMEKLKEALDMDVVD</sequence>
<dbReference type="EMBL" id="JAHFXS010001507">
    <property type="protein sequence ID" value="KAG9977108.1"/>
    <property type="molecule type" value="Genomic_DNA"/>
</dbReference>
<protein>
    <submittedName>
        <fullName evidence="2">Uncharacterized protein</fullName>
    </submittedName>
</protein>
<feature type="chain" id="PRO_5040187385" evidence="1">
    <location>
        <begin position="17"/>
        <end position="141"/>
    </location>
</feature>
<organism evidence="2 3">
    <name type="scientific">Aureobasidium melanogenum</name>
    <name type="common">Aureobasidium pullulans var. melanogenum</name>
    <dbReference type="NCBI Taxonomy" id="46634"/>
    <lineage>
        <taxon>Eukaryota</taxon>
        <taxon>Fungi</taxon>
        <taxon>Dikarya</taxon>
        <taxon>Ascomycota</taxon>
        <taxon>Pezizomycotina</taxon>
        <taxon>Dothideomycetes</taxon>
        <taxon>Dothideomycetidae</taxon>
        <taxon>Dothideales</taxon>
        <taxon>Saccotheciaceae</taxon>
        <taxon>Aureobasidium</taxon>
    </lineage>
</organism>
<feature type="signal peptide" evidence="1">
    <location>
        <begin position="1"/>
        <end position="16"/>
    </location>
</feature>
<gene>
    <name evidence="2" type="ORF">KCU98_g10283</name>
</gene>
<evidence type="ECO:0000256" key="1">
    <source>
        <dbReference type="SAM" id="SignalP"/>
    </source>
</evidence>
<evidence type="ECO:0000313" key="3">
    <source>
        <dbReference type="Proteomes" id="UP000729357"/>
    </source>
</evidence>
<feature type="non-terminal residue" evidence="2">
    <location>
        <position position="1"/>
    </location>
</feature>
<comment type="caution">
    <text evidence="2">The sequence shown here is derived from an EMBL/GenBank/DDBJ whole genome shotgun (WGS) entry which is preliminary data.</text>
</comment>
<proteinExistence type="predicted"/>
<dbReference type="Proteomes" id="UP000729357">
    <property type="component" value="Unassembled WGS sequence"/>
</dbReference>
<dbReference type="AlphaFoldDB" id="A0A9P8FNY0"/>
<evidence type="ECO:0000313" key="2">
    <source>
        <dbReference type="EMBL" id="KAG9977108.1"/>
    </source>
</evidence>
<keyword evidence="1" id="KW-0732">Signal</keyword>
<keyword evidence="3" id="KW-1185">Reference proteome</keyword>
<accession>A0A9P8FNY0</accession>